<evidence type="ECO:0000313" key="3">
    <source>
        <dbReference type="Proteomes" id="UP000319836"/>
    </source>
</evidence>
<dbReference type="EMBL" id="VBPA01000157">
    <property type="protein sequence ID" value="TMQ71044.1"/>
    <property type="molecule type" value="Genomic_DNA"/>
</dbReference>
<feature type="transmembrane region" description="Helical" evidence="1">
    <location>
        <begin position="38"/>
        <end position="57"/>
    </location>
</feature>
<feature type="transmembrane region" description="Helical" evidence="1">
    <location>
        <begin position="236"/>
        <end position="259"/>
    </location>
</feature>
<keyword evidence="1" id="KW-0472">Membrane</keyword>
<name>A0A538U567_UNCEI</name>
<keyword evidence="1" id="KW-0812">Transmembrane</keyword>
<feature type="non-terminal residue" evidence="2">
    <location>
        <position position="295"/>
    </location>
</feature>
<dbReference type="AlphaFoldDB" id="A0A538U567"/>
<feature type="transmembrane region" description="Helical" evidence="1">
    <location>
        <begin position="204"/>
        <end position="224"/>
    </location>
</feature>
<sequence length="295" mass="32422">MNSHLALSTLNLGLGGLVFLLGLVILRENPQLRLNRLVAMMLFFGGFGAVLAGIAFLPGRADQSAAPELLQNMSYVWEFFFPTLFAFASVFPEERAFTQVPHPVIAGRRLWAPGFTTLVFAPYVFHFVLMVLITMWKPHLTLPTQGPLHLLSPLLQVAGVFGGLFLVFHQALFSLVNLGVGLATMALLFNSWRRAKVPRLRRQLGAIAVGMSASLVCYSIATLVPGVFNFRVPDAWRAVLTILALTLGPGSIAYSIVRYKFLDLKLLARRGILYALASGLLVGVYLLVVGRLNHY</sequence>
<organism evidence="2 3">
    <name type="scientific">Eiseniibacteriota bacterium</name>
    <dbReference type="NCBI Taxonomy" id="2212470"/>
    <lineage>
        <taxon>Bacteria</taxon>
        <taxon>Candidatus Eiseniibacteriota</taxon>
    </lineage>
</organism>
<feature type="transmembrane region" description="Helical" evidence="1">
    <location>
        <begin position="271"/>
        <end position="292"/>
    </location>
</feature>
<proteinExistence type="predicted"/>
<keyword evidence="1" id="KW-1133">Transmembrane helix</keyword>
<accession>A0A538U567</accession>
<feature type="transmembrane region" description="Helical" evidence="1">
    <location>
        <begin position="69"/>
        <end position="91"/>
    </location>
</feature>
<evidence type="ECO:0000256" key="1">
    <source>
        <dbReference type="SAM" id="Phobius"/>
    </source>
</evidence>
<feature type="transmembrane region" description="Helical" evidence="1">
    <location>
        <begin position="111"/>
        <end position="136"/>
    </location>
</feature>
<protein>
    <submittedName>
        <fullName evidence="2">Uncharacterized protein</fullName>
    </submittedName>
</protein>
<feature type="transmembrane region" description="Helical" evidence="1">
    <location>
        <begin position="174"/>
        <end position="192"/>
    </location>
</feature>
<comment type="caution">
    <text evidence="2">The sequence shown here is derived from an EMBL/GenBank/DDBJ whole genome shotgun (WGS) entry which is preliminary data.</text>
</comment>
<dbReference type="Proteomes" id="UP000319836">
    <property type="component" value="Unassembled WGS sequence"/>
</dbReference>
<reference evidence="2 3" key="1">
    <citation type="journal article" date="2019" name="Nat. Microbiol.">
        <title>Mediterranean grassland soil C-N compound turnover is dependent on rainfall and depth, and is mediated by genomically divergent microorganisms.</title>
        <authorList>
            <person name="Diamond S."/>
            <person name="Andeer P.F."/>
            <person name="Li Z."/>
            <person name="Crits-Christoph A."/>
            <person name="Burstein D."/>
            <person name="Anantharaman K."/>
            <person name="Lane K.R."/>
            <person name="Thomas B.C."/>
            <person name="Pan C."/>
            <person name="Northen T.R."/>
            <person name="Banfield J.F."/>
        </authorList>
    </citation>
    <scope>NUCLEOTIDE SEQUENCE [LARGE SCALE GENOMIC DNA]</scope>
    <source>
        <strain evidence="2">WS_10</strain>
    </source>
</reference>
<evidence type="ECO:0000313" key="2">
    <source>
        <dbReference type="EMBL" id="TMQ71044.1"/>
    </source>
</evidence>
<gene>
    <name evidence="2" type="ORF">E6K80_06690</name>
</gene>
<feature type="transmembrane region" description="Helical" evidence="1">
    <location>
        <begin position="7"/>
        <end position="26"/>
    </location>
</feature>